<keyword evidence="1" id="KW-1133">Transmembrane helix</keyword>
<keyword evidence="1" id="KW-0812">Transmembrane</keyword>
<dbReference type="Pfam" id="PF16113">
    <property type="entry name" value="ECH_2"/>
    <property type="match status" value="1"/>
</dbReference>
<dbReference type="RefSeq" id="XP_009762938.1">
    <property type="nucleotide sequence ID" value="XM_009764636.1"/>
</dbReference>
<organism evidence="3 4">
    <name type="scientific">Nicotiana sylvestris</name>
    <name type="common">Wood tobacco</name>
    <name type="synonym">South American tobacco</name>
    <dbReference type="NCBI Taxonomy" id="4096"/>
    <lineage>
        <taxon>Eukaryota</taxon>
        <taxon>Viridiplantae</taxon>
        <taxon>Streptophyta</taxon>
        <taxon>Embryophyta</taxon>
        <taxon>Tracheophyta</taxon>
        <taxon>Spermatophyta</taxon>
        <taxon>Magnoliopsida</taxon>
        <taxon>eudicotyledons</taxon>
        <taxon>Gunneridae</taxon>
        <taxon>Pentapetalae</taxon>
        <taxon>asterids</taxon>
        <taxon>lamiids</taxon>
        <taxon>Solanales</taxon>
        <taxon>Solanaceae</taxon>
        <taxon>Nicotianoideae</taxon>
        <taxon>Nicotianeae</taxon>
        <taxon>Nicotiana</taxon>
    </lineage>
</organism>
<evidence type="ECO:0000259" key="2">
    <source>
        <dbReference type="Pfam" id="PF16113"/>
    </source>
</evidence>
<feature type="transmembrane region" description="Helical" evidence="1">
    <location>
        <begin position="67"/>
        <end position="91"/>
    </location>
</feature>
<name>A0A1U7V993_NICSY</name>
<accession>A0A1U7V993</accession>
<gene>
    <name evidence="4" type="primary">LOC104214915</name>
</gene>
<keyword evidence="3" id="KW-1185">Reference proteome</keyword>
<feature type="domain" description="Enoyl-CoA hydratase/isomerase" evidence="2">
    <location>
        <begin position="113"/>
        <end position="156"/>
    </location>
</feature>
<evidence type="ECO:0000256" key="1">
    <source>
        <dbReference type="SAM" id="Phobius"/>
    </source>
</evidence>
<reference evidence="3" key="1">
    <citation type="journal article" date="2013" name="Genome Biol.">
        <title>Reference genomes and transcriptomes of Nicotiana sylvestris and Nicotiana tomentosiformis.</title>
        <authorList>
            <person name="Sierro N."/>
            <person name="Battey J.N."/>
            <person name="Ouadi S."/>
            <person name="Bovet L."/>
            <person name="Goepfert S."/>
            <person name="Bakaher N."/>
            <person name="Peitsch M.C."/>
            <person name="Ivanov N.V."/>
        </authorList>
    </citation>
    <scope>NUCLEOTIDE SEQUENCE [LARGE SCALE GENOMIC DNA]</scope>
</reference>
<dbReference type="AlphaFoldDB" id="A0A1U7V993"/>
<dbReference type="Gene3D" id="3.90.226.10">
    <property type="entry name" value="2-enoyl-CoA Hydratase, Chain A, domain 1"/>
    <property type="match status" value="1"/>
</dbReference>
<sequence>MVESVISINSFSKTMASWDFKMIKMLKTLVEGPLLIWWNIQFVKFLNLCPFIISFSPLSYISIGVSISFSLFDMLFCFFMILSPIIAWSYFNFISGLFAQEKNVLSPYFWQMLREIIKVKQDVIRSVLQSDFAEGVRAVLVDKDQSPKWNPSCLEEEVGELNV</sequence>
<protein>
    <submittedName>
        <fullName evidence="4">Uncharacterized protein LOC104214915 isoform X1</fullName>
    </submittedName>
</protein>
<reference evidence="4" key="2">
    <citation type="submission" date="2025-08" db="UniProtKB">
        <authorList>
            <consortium name="RefSeq"/>
        </authorList>
    </citation>
    <scope>IDENTIFICATION</scope>
    <source>
        <tissue evidence="4">Leaf</tissue>
    </source>
</reference>
<dbReference type="Proteomes" id="UP000189701">
    <property type="component" value="Unplaced"/>
</dbReference>
<evidence type="ECO:0000313" key="4">
    <source>
        <dbReference type="RefSeq" id="XP_009762938.1"/>
    </source>
</evidence>
<keyword evidence="1" id="KW-0472">Membrane</keyword>
<proteinExistence type="predicted"/>
<dbReference type="STRING" id="4096.A0A1U7V993"/>
<evidence type="ECO:0000313" key="3">
    <source>
        <dbReference type="Proteomes" id="UP000189701"/>
    </source>
</evidence>
<dbReference type="InterPro" id="IPR045004">
    <property type="entry name" value="ECH_dom"/>
</dbReference>